<feature type="region of interest" description="Disordered" evidence="3">
    <location>
        <begin position="224"/>
        <end position="343"/>
    </location>
</feature>
<protein>
    <submittedName>
        <fullName evidence="4">Tho complex subunit 7-domain-containing protein</fullName>
    </submittedName>
</protein>
<sequence>MANPSDYGLLDVHEEEALVKARLLAIEEKSFKRITQRLLSPDSLVYKPPTQLPTPPPDGTAVDEAIAATAAARGQQAKQRALWRQELALDFAALEASMVRIQLLRDSNARERERYAAEKGRILATAQRVRDSTAELRGQLDGARTMLALRKEYDALAERITSNRMLRPREDQRAQLAKLDAEIAELEHESRVYAATWAERRNQFGRIVDEGRQLLRLIRDEKEEAERKEGMEGGEDVDDGEGSTTRGEPSVVGTPRPDGSATPMHVPQEESQGAARLGVGQKGRLLPSSTPARGTSREQSPASSKRDDGELPDTYMAEAQEEGEEIEEGEEEEDGLADKMDEA</sequence>
<keyword evidence="2" id="KW-0539">Nucleus</keyword>
<feature type="compositionally biased region" description="Acidic residues" evidence="3">
    <location>
        <begin position="319"/>
        <end position="335"/>
    </location>
</feature>
<feature type="compositionally biased region" description="Acidic residues" evidence="3">
    <location>
        <begin position="232"/>
        <end position="241"/>
    </location>
</feature>
<evidence type="ECO:0000313" key="5">
    <source>
        <dbReference type="Proteomes" id="UP000799766"/>
    </source>
</evidence>
<dbReference type="OrthoDB" id="205166at2759"/>
<dbReference type="GO" id="GO:0006397">
    <property type="term" value="P:mRNA processing"/>
    <property type="evidence" value="ECO:0007669"/>
    <property type="project" value="InterPro"/>
</dbReference>
<dbReference type="Pfam" id="PF05615">
    <property type="entry name" value="THOC7"/>
    <property type="match status" value="1"/>
</dbReference>
<dbReference type="Proteomes" id="UP000799766">
    <property type="component" value="Unassembled WGS sequence"/>
</dbReference>
<feature type="compositionally biased region" description="Polar residues" evidence="3">
    <location>
        <begin position="287"/>
        <end position="303"/>
    </location>
</feature>
<keyword evidence="5" id="KW-1185">Reference proteome</keyword>
<name>A0A6A6P0Z3_9PEZI</name>
<dbReference type="EMBL" id="MU001680">
    <property type="protein sequence ID" value="KAF2457626.1"/>
    <property type="molecule type" value="Genomic_DNA"/>
</dbReference>
<organism evidence="4 5">
    <name type="scientific">Lineolata rhizophorae</name>
    <dbReference type="NCBI Taxonomy" id="578093"/>
    <lineage>
        <taxon>Eukaryota</taxon>
        <taxon>Fungi</taxon>
        <taxon>Dikarya</taxon>
        <taxon>Ascomycota</taxon>
        <taxon>Pezizomycotina</taxon>
        <taxon>Dothideomycetes</taxon>
        <taxon>Dothideomycetes incertae sedis</taxon>
        <taxon>Lineolatales</taxon>
        <taxon>Lineolataceae</taxon>
        <taxon>Lineolata</taxon>
    </lineage>
</organism>
<proteinExistence type="predicted"/>
<accession>A0A6A6P0Z3</accession>
<evidence type="ECO:0000256" key="1">
    <source>
        <dbReference type="ARBA" id="ARBA00004123"/>
    </source>
</evidence>
<gene>
    <name evidence="4" type="ORF">BDY21DRAFT_30100</name>
</gene>
<reference evidence="4" key="1">
    <citation type="journal article" date="2020" name="Stud. Mycol.">
        <title>101 Dothideomycetes genomes: a test case for predicting lifestyles and emergence of pathogens.</title>
        <authorList>
            <person name="Haridas S."/>
            <person name="Albert R."/>
            <person name="Binder M."/>
            <person name="Bloem J."/>
            <person name="Labutti K."/>
            <person name="Salamov A."/>
            <person name="Andreopoulos B."/>
            <person name="Baker S."/>
            <person name="Barry K."/>
            <person name="Bills G."/>
            <person name="Bluhm B."/>
            <person name="Cannon C."/>
            <person name="Castanera R."/>
            <person name="Culley D."/>
            <person name="Daum C."/>
            <person name="Ezra D."/>
            <person name="Gonzalez J."/>
            <person name="Henrissat B."/>
            <person name="Kuo A."/>
            <person name="Liang C."/>
            <person name="Lipzen A."/>
            <person name="Lutzoni F."/>
            <person name="Magnuson J."/>
            <person name="Mondo S."/>
            <person name="Nolan M."/>
            <person name="Ohm R."/>
            <person name="Pangilinan J."/>
            <person name="Park H.-J."/>
            <person name="Ramirez L."/>
            <person name="Alfaro M."/>
            <person name="Sun H."/>
            <person name="Tritt A."/>
            <person name="Yoshinaga Y."/>
            <person name="Zwiers L.-H."/>
            <person name="Turgeon B."/>
            <person name="Goodwin S."/>
            <person name="Spatafora J."/>
            <person name="Crous P."/>
            <person name="Grigoriev I."/>
        </authorList>
    </citation>
    <scope>NUCLEOTIDE SEQUENCE</scope>
    <source>
        <strain evidence="4">ATCC 16933</strain>
    </source>
</reference>
<dbReference type="GO" id="GO:0000445">
    <property type="term" value="C:THO complex part of transcription export complex"/>
    <property type="evidence" value="ECO:0007669"/>
    <property type="project" value="InterPro"/>
</dbReference>
<dbReference type="InterPro" id="IPR008501">
    <property type="entry name" value="THOC7/Mft1"/>
</dbReference>
<dbReference type="AlphaFoldDB" id="A0A6A6P0Z3"/>
<evidence type="ECO:0000313" key="4">
    <source>
        <dbReference type="EMBL" id="KAF2457626.1"/>
    </source>
</evidence>
<evidence type="ECO:0000256" key="2">
    <source>
        <dbReference type="ARBA" id="ARBA00023242"/>
    </source>
</evidence>
<comment type="subcellular location">
    <subcellularLocation>
        <location evidence="1">Nucleus</location>
    </subcellularLocation>
</comment>
<evidence type="ECO:0000256" key="3">
    <source>
        <dbReference type="SAM" id="MobiDB-lite"/>
    </source>
</evidence>